<gene>
    <name evidence="1" type="ORF">AAT19DRAFT_12829</name>
</gene>
<evidence type="ECO:0000313" key="1">
    <source>
        <dbReference type="EMBL" id="PRQ75807.1"/>
    </source>
</evidence>
<protein>
    <submittedName>
        <fullName evidence="1">Uncharacterized protein</fullName>
    </submittedName>
</protein>
<organism evidence="1 2">
    <name type="scientific">Rhodotorula toruloides</name>
    <name type="common">Yeast</name>
    <name type="synonym">Rhodosporidium toruloides</name>
    <dbReference type="NCBI Taxonomy" id="5286"/>
    <lineage>
        <taxon>Eukaryota</taxon>
        <taxon>Fungi</taxon>
        <taxon>Dikarya</taxon>
        <taxon>Basidiomycota</taxon>
        <taxon>Pucciniomycotina</taxon>
        <taxon>Microbotryomycetes</taxon>
        <taxon>Sporidiobolales</taxon>
        <taxon>Sporidiobolaceae</taxon>
        <taxon>Rhodotorula</taxon>
    </lineage>
</organism>
<sequence>MSLETSSPSRPADPFPLLRLPHELLDIVFEYAYEDQVRPKPICRALRLFAQKRCFRDVRFEAYEGLRSFAATIGDNPHLRPMVRTLSVCVRERLNWTQRSRGGLRADSDRIFMPSQWALLLSRLPNLLVLALSNVDTAFLEVLVGGRLAPSALQNMQRLHLFSHNYPSTPPGWWPAQLAQYRSLRHIELNGSTPVPAQAASPSCAPLPSITSFSLASDELGSYANQNFAAFFPNLQRFALCDSRCGGFGSVLSTIPDTIKSLSVRSTQIPFMPSPALAVDDYLERFTRLEELHRDQYAFTLARLDPFVRSLGDLRILSFGLSSPVTDDFLLSLVDAITSDYTLPPEARDTDYHVYPEWYSPEWPPGCSEAALIDVVEAAETAGVEVVGTALGVIGFEEDWQCEVRKSLLIWGKQEADFSEARDYLGDEVDWEGRNFFGDYEWDRLLREERV</sequence>
<accession>A0A2T0ACT6</accession>
<evidence type="ECO:0000313" key="2">
    <source>
        <dbReference type="Proteomes" id="UP000239560"/>
    </source>
</evidence>
<name>A0A2T0ACT6_RHOTO</name>
<dbReference type="InterPro" id="IPR032675">
    <property type="entry name" value="LRR_dom_sf"/>
</dbReference>
<comment type="caution">
    <text evidence="1">The sequence shown here is derived from an EMBL/GenBank/DDBJ whole genome shotgun (WGS) entry which is preliminary data.</text>
</comment>
<proteinExistence type="predicted"/>
<dbReference type="AlphaFoldDB" id="A0A2T0ACT6"/>
<reference evidence="1 2" key="1">
    <citation type="journal article" date="2018" name="Elife">
        <title>Functional genomics of lipid metabolism in the oleaginous yeast Rhodosporidium toruloides.</title>
        <authorList>
            <person name="Coradetti S.T."/>
            <person name="Pinel D."/>
            <person name="Geiselman G."/>
            <person name="Ito M."/>
            <person name="Mondo S."/>
            <person name="Reilly M.C."/>
            <person name="Cheng Y.F."/>
            <person name="Bauer S."/>
            <person name="Grigoriev I."/>
            <person name="Gladden J.M."/>
            <person name="Simmons B.A."/>
            <person name="Brem R."/>
            <person name="Arkin A.P."/>
            <person name="Skerker J.M."/>
        </authorList>
    </citation>
    <scope>NUCLEOTIDE SEQUENCE [LARGE SCALE GENOMIC DNA]</scope>
    <source>
        <strain evidence="1 2">NBRC 0880</strain>
    </source>
</reference>
<dbReference type="Proteomes" id="UP000239560">
    <property type="component" value="Unassembled WGS sequence"/>
</dbReference>
<dbReference type="EMBL" id="LCTV02000003">
    <property type="protein sequence ID" value="PRQ75807.1"/>
    <property type="molecule type" value="Genomic_DNA"/>
</dbReference>
<dbReference type="SUPFAM" id="SSF52047">
    <property type="entry name" value="RNI-like"/>
    <property type="match status" value="1"/>
</dbReference>
<dbReference type="OrthoDB" id="2524204at2759"/>
<dbReference type="Gene3D" id="3.80.10.10">
    <property type="entry name" value="Ribonuclease Inhibitor"/>
    <property type="match status" value="1"/>
</dbReference>